<protein>
    <submittedName>
        <fullName evidence="4">Alpha-1,2-fucosyltransferase</fullName>
    </submittedName>
</protein>
<dbReference type="PANTHER" id="PTHR11927">
    <property type="entry name" value="GALACTOSIDE 2-L-FUCOSYLTRANSFERASE"/>
    <property type="match status" value="1"/>
</dbReference>
<accession>A0A1Z2XPY9</accession>
<evidence type="ECO:0000313" key="5">
    <source>
        <dbReference type="Proteomes" id="UP000196710"/>
    </source>
</evidence>
<keyword evidence="2" id="KW-0808">Transferase</keyword>
<proteinExistence type="predicted"/>
<dbReference type="KEGG" id="amur:ADH66_07380"/>
<dbReference type="GO" id="GO:0016020">
    <property type="term" value="C:membrane"/>
    <property type="evidence" value="ECO:0007669"/>
    <property type="project" value="InterPro"/>
</dbReference>
<dbReference type="GO" id="GO:0005975">
    <property type="term" value="P:carbohydrate metabolic process"/>
    <property type="evidence" value="ECO:0007669"/>
    <property type="project" value="InterPro"/>
</dbReference>
<organism evidence="4 6">
    <name type="scientific">Acutalibacter muris</name>
    <dbReference type="NCBI Taxonomy" id="1796620"/>
    <lineage>
        <taxon>Bacteria</taxon>
        <taxon>Bacillati</taxon>
        <taxon>Bacillota</taxon>
        <taxon>Clostridia</taxon>
        <taxon>Eubacteriales</taxon>
        <taxon>Acutalibacteraceae</taxon>
        <taxon>Acutalibacter</taxon>
    </lineage>
</organism>
<dbReference type="PANTHER" id="PTHR11927:SF9">
    <property type="entry name" value="L-FUCOSYLTRANSFERASE"/>
    <property type="match status" value="1"/>
</dbReference>
<keyword evidence="5" id="KW-1185">Reference proteome</keyword>
<reference evidence="5" key="2">
    <citation type="submission" date="2017-05" db="EMBL/GenBank/DDBJ databases">
        <title>Improved OligoMM genomes.</title>
        <authorList>
            <person name="Garzetti D."/>
        </authorList>
    </citation>
    <scope>NUCLEOTIDE SEQUENCE [LARGE SCALE GENOMIC DNA]</scope>
    <source>
        <strain evidence="5">KB18</strain>
    </source>
</reference>
<reference evidence="3" key="1">
    <citation type="journal article" date="2017" name="Genome Announc.">
        <title>High-Quality Whole-Genome Sequences of the Oligo-Mouse-Microbiota Bacterial Community.</title>
        <authorList>
            <person name="Garzetti D."/>
            <person name="Brugiroux S."/>
            <person name="Bunk B."/>
            <person name="Pukall R."/>
            <person name="McCoy K.D."/>
            <person name="Macpherson A.J."/>
            <person name="Stecher B."/>
        </authorList>
    </citation>
    <scope>NUCLEOTIDE SEQUENCE</scope>
    <source>
        <strain evidence="3">KB18</strain>
    </source>
</reference>
<dbReference type="EMBL" id="CP021422">
    <property type="protein sequence ID" value="ASB40496.1"/>
    <property type="molecule type" value="Genomic_DNA"/>
</dbReference>
<evidence type="ECO:0000256" key="2">
    <source>
        <dbReference type="ARBA" id="ARBA00022679"/>
    </source>
</evidence>
<dbReference type="InterPro" id="IPR002516">
    <property type="entry name" value="Glyco_trans_11"/>
</dbReference>
<dbReference type="Proteomes" id="UP000596035">
    <property type="component" value="Chromosome"/>
</dbReference>
<dbReference type="CDD" id="cd11301">
    <property type="entry name" value="Fut1_Fut2_like"/>
    <property type="match status" value="1"/>
</dbReference>
<dbReference type="AlphaFoldDB" id="A0A1Z2XPY9"/>
<dbReference type="Proteomes" id="UP000196710">
    <property type="component" value="Chromosome"/>
</dbReference>
<dbReference type="Pfam" id="PF01531">
    <property type="entry name" value="Glyco_transf_11"/>
    <property type="match status" value="1"/>
</dbReference>
<gene>
    <name evidence="3" type="ORF">ADH66_07380</name>
    <name evidence="4" type="ORF">I5Q82_17435</name>
</gene>
<evidence type="ECO:0000313" key="3">
    <source>
        <dbReference type="EMBL" id="ASB40496.1"/>
    </source>
</evidence>
<name>A0A1Z2XPY9_9FIRM</name>
<reference evidence="4 6" key="3">
    <citation type="submission" date="2020-11" db="EMBL/GenBank/DDBJ databases">
        <title>Closed and high quality bacterial genomes of the OMM12 community.</title>
        <authorList>
            <person name="Marbouty M."/>
            <person name="Lamy-Besnier Q."/>
            <person name="Debarbieux L."/>
            <person name="Koszul R."/>
        </authorList>
    </citation>
    <scope>NUCLEOTIDE SEQUENCE [LARGE SCALE GENOMIC DNA]</scope>
    <source>
        <strain evidence="4 6">KB18</strain>
    </source>
</reference>
<dbReference type="Gene3D" id="3.40.50.11350">
    <property type="match status" value="1"/>
</dbReference>
<evidence type="ECO:0000313" key="6">
    <source>
        <dbReference type="Proteomes" id="UP000596035"/>
    </source>
</evidence>
<dbReference type="GO" id="GO:0008107">
    <property type="term" value="F:galactoside 2-alpha-L-fucosyltransferase activity"/>
    <property type="evidence" value="ECO:0007669"/>
    <property type="project" value="InterPro"/>
</dbReference>
<sequence length="329" mass="38392">MKIQILAGGLANQIRHYLFVRFAERYRPGSEWWFDDSYFYTHKDHNGYEMERLFGARLNLLSDFFDGRTWEKIVEQRKRGVILPQTLLDMGTPIVLFEGRLYIDQARFSGKTILAEGEHLGFHPEYIDLPYENVYYHAEWASRKWFDAYAEENRQELRFPPLQEQQNIEYADMINNSYSVGIHVRRTGFLDTSWDISADQYQTACRQVLEGYPDANFFIFSDDIAWCKENAELCGFNLAASTTYVTGNVEPNNYIDMQLLSMCNGMIRNAESSFSQVAGWLDPKLEFDYKICPKCNSSDPLCDYKISTLTTQAQQFFSMYNSLGKRLVP</sequence>
<evidence type="ECO:0000256" key="1">
    <source>
        <dbReference type="ARBA" id="ARBA00022676"/>
    </source>
</evidence>
<dbReference type="RefSeq" id="WP_066533931.1">
    <property type="nucleotide sequence ID" value="NZ_CAJTCQ010000007.1"/>
</dbReference>
<keyword evidence="1" id="KW-0328">Glycosyltransferase</keyword>
<dbReference type="EMBL" id="CP065321">
    <property type="protein sequence ID" value="QQR29781.1"/>
    <property type="molecule type" value="Genomic_DNA"/>
</dbReference>
<evidence type="ECO:0000313" key="4">
    <source>
        <dbReference type="EMBL" id="QQR29781.1"/>
    </source>
</evidence>